<reference evidence="1" key="2">
    <citation type="submission" date="2023-04" db="EMBL/GenBank/DDBJ databases">
        <authorList>
            <person name="Sun J.-Q."/>
        </authorList>
    </citation>
    <scope>NUCLEOTIDE SEQUENCE</scope>
    <source>
        <strain evidence="1">CC-YY355</strain>
    </source>
</reference>
<dbReference type="Proteomes" id="UP001160550">
    <property type="component" value="Unassembled WGS sequence"/>
</dbReference>
<keyword evidence="2" id="KW-1185">Reference proteome</keyword>
<name>A0ABT6MSV9_9GAMM</name>
<evidence type="ECO:0000313" key="2">
    <source>
        <dbReference type="Proteomes" id="UP001160550"/>
    </source>
</evidence>
<gene>
    <name evidence="1" type="ORF">QF205_09720</name>
</gene>
<dbReference type="Pfam" id="PF11828">
    <property type="entry name" value="DUF3348"/>
    <property type="match status" value="1"/>
</dbReference>
<protein>
    <submittedName>
        <fullName evidence="1">DUF3348 family protein</fullName>
    </submittedName>
</protein>
<dbReference type="InterPro" id="IPR021783">
    <property type="entry name" value="DUF3348"/>
</dbReference>
<sequence length="228" mass="24373">MTSVAQPVPVAGPVFLRQLARLGGGADVGQGPPLAATLAQWIDWHRAVALAGALDDRLPEATEPPSAESAPGEACAQRHAQLREAILADPLLSTHGRTTEVAATEFAPFRACHLAHQRAMLAATGRLRGRLRDLLGTVPRLARLGEVDAALERALAPREHALLGQLPDLLADHFERMRAQAEAAGTATGAWLDRFRLDLRELLLAELDLRFSPVQALLAALRTADSTP</sequence>
<comment type="caution">
    <text evidence="1">The sequence shown here is derived from an EMBL/GenBank/DDBJ whole genome shotgun (WGS) entry which is preliminary data.</text>
</comment>
<organism evidence="1 2">
    <name type="scientific">Luteimonas composti</name>
    <dbReference type="NCBI Taxonomy" id="398257"/>
    <lineage>
        <taxon>Bacteria</taxon>
        <taxon>Pseudomonadati</taxon>
        <taxon>Pseudomonadota</taxon>
        <taxon>Gammaproteobacteria</taxon>
        <taxon>Lysobacterales</taxon>
        <taxon>Lysobacteraceae</taxon>
        <taxon>Luteimonas</taxon>
    </lineage>
</organism>
<proteinExistence type="predicted"/>
<reference evidence="1" key="1">
    <citation type="journal article" date="2007" name="Int. J. Syst. Evol. Microbiol.">
        <title>Luteimonas composti sp. nov., a moderately thermophilic bacterium isolated from food waste.</title>
        <authorList>
            <person name="Young C.C."/>
            <person name="Kampfer P."/>
            <person name="Chen W.M."/>
            <person name="Yen W.S."/>
            <person name="Arun A.B."/>
            <person name="Lai W.A."/>
            <person name="Shen F.T."/>
            <person name="Rekha P.D."/>
            <person name="Lin K.Y."/>
            <person name="Chou J.H."/>
        </authorList>
    </citation>
    <scope>NUCLEOTIDE SEQUENCE</scope>
    <source>
        <strain evidence="1">CC-YY355</strain>
    </source>
</reference>
<accession>A0ABT6MSV9</accession>
<dbReference type="EMBL" id="JARYGX010000019">
    <property type="protein sequence ID" value="MDH7453341.1"/>
    <property type="molecule type" value="Genomic_DNA"/>
</dbReference>
<evidence type="ECO:0000313" key="1">
    <source>
        <dbReference type="EMBL" id="MDH7453341.1"/>
    </source>
</evidence>
<dbReference type="RefSeq" id="WP_280942544.1">
    <property type="nucleotide sequence ID" value="NZ_JARYGX010000019.1"/>
</dbReference>